<accession>A0ABW3DAN2</accession>
<dbReference type="SUPFAM" id="SSF54001">
    <property type="entry name" value="Cysteine proteinases"/>
    <property type="match status" value="1"/>
</dbReference>
<organism evidence="2 3">
    <name type="scientific">Paenibacillus residui</name>
    <dbReference type="NCBI Taxonomy" id="629724"/>
    <lineage>
        <taxon>Bacteria</taxon>
        <taxon>Bacillati</taxon>
        <taxon>Bacillota</taxon>
        <taxon>Bacilli</taxon>
        <taxon>Bacillales</taxon>
        <taxon>Paenibacillaceae</taxon>
        <taxon>Paenibacillus</taxon>
    </lineage>
</organism>
<evidence type="ECO:0000313" key="2">
    <source>
        <dbReference type="EMBL" id="MFD0870250.1"/>
    </source>
</evidence>
<dbReference type="Gene3D" id="3.10.620.30">
    <property type="match status" value="1"/>
</dbReference>
<name>A0ABW3DAN2_9BACL</name>
<dbReference type="InterPro" id="IPR038765">
    <property type="entry name" value="Papain-like_cys_pep_sf"/>
</dbReference>
<evidence type="ECO:0000313" key="3">
    <source>
        <dbReference type="Proteomes" id="UP001597120"/>
    </source>
</evidence>
<dbReference type="InterPro" id="IPR002931">
    <property type="entry name" value="Transglutaminase-like"/>
</dbReference>
<gene>
    <name evidence="2" type="ORF">ACFQ03_13895</name>
</gene>
<dbReference type="Pfam" id="PF01841">
    <property type="entry name" value="Transglut_core"/>
    <property type="match status" value="1"/>
</dbReference>
<dbReference type="EMBL" id="JBHTIU010000041">
    <property type="protein sequence ID" value="MFD0870250.1"/>
    <property type="molecule type" value="Genomic_DNA"/>
</dbReference>
<evidence type="ECO:0000259" key="1">
    <source>
        <dbReference type="SMART" id="SM00460"/>
    </source>
</evidence>
<protein>
    <submittedName>
        <fullName evidence="2">Transglutaminase family protein</fullName>
    </submittedName>
</protein>
<keyword evidence="3" id="KW-1185">Reference proteome</keyword>
<comment type="caution">
    <text evidence="2">The sequence shown here is derived from an EMBL/GenBank/DDBJ whole genome shotgun (WGS) entry which is preliminary data.</text>
</comment>
<proteinExistence type="predicted"/>
<feature type="domain" description="Transglutaminase-like" evidence="1">
    <location>
        <begin position="2"/>
        <end position="52"/>
    </location>
</feature>
<reference evidence="3" key="1">
    <citation type="journal article" date="2019" name="Int. J. Syst. Evol. Microbiol.">
        <title>The Global Catalogue of Microorganisms (GCM) 10K type strain sequencing project: providing services to taxonomists for standard genome sequencing and annotation.</title>
        <authorList>
            <consortium name="The Broad Institute Genomics Platform"/>
            <consortium name="The Broad Institute Genome Sequencing Center for Infectious Disease"/>
            <person name="Wu L."/>
            <person name="Ma J."/>
        </authorList>
    </citation>
    <scope>NUCLEOTIDE SEQUENCE [LARGE SCALE GENOMIC DNA]</scope>
    <source>
        <strain evidence="3">CCUG 57263</strain>
    </source>
</reference>
<dbReference type="SMART" id="SM00460">
    <property type="entry name" value="TGc"/>
    <property type="match status" value="1"/>
</dbReference>
<dbReference type="Proteomes" id="UP001597120">
    <property type="component" value="Unassembled WGS sequence"/>
</dbReference>
<sequence>MCYGYSSLFAAMLRSVGIPAKLVMGHSQYVTEYHAWNEVYLNNEWVTIDTTIDSSKSNAAAVYKNSDKYEAMRVY</sequence>
<dbReference type="RefSeq" id="WP_379288844.1">
    <property type="nucleotide sequence ID" value="NZ_JBHTIU010000041.1"/>
</dbReference>
<dbReference type="PANTHER" id="PTHR33490">
    <property type="entry name" value="BLR5614 PROTEIN-RELATED"/>
    <property type="match status" value="1"/>
</dbReference>